<evidence type="ECO:0000256" key="1">
    <source>
        <dbReference type="ARBA" id="ARBA00022741"/>
    </source>
</evidence>
<dbReference type="PANTHER" id="PTHR10903">
    <property type="entry name" value="GTPASE, IMAP FAMILY MEMBER-RELATED"/>
    <property type="match status" value="1"/>
</dbReference>
<dbReference type="GO" id="GO:0005525">
    <property type="term" value="F:GTP binding"/>
    <property type="evidence" value="ECO:0007669"/>
    <property type="project" value="UniProtKB-KW"/>
</dbReference>
<keyword evidence="2" id="KW-0342">GTP-binding</keyword>
<feature type="domain" description="AIG1-type G" evidence="4">
    <location>
        <begin position="5"/>
        <end position="173"/>
    </location>
</feature>
<keyword evidence="6" id="KW-1185">Reference proteome</keyword>
<evidence type="ECO:0000313" key="5">
    <source>
        <dbReference type="EMBL" id="KAF2077769.1"/>
    </source>
</evidence>
<dbReference type="SUPFAM" id="SSF52540">
    <property type="entry name" value="P-loop containing nucleoside triphosphate hydrolases"/>
    <property type="match status" value="1"/>
</dbReference>
<evidence type="ECO:0000256" key="2">
    <source>
        <dbReference type="ARBA" id="ARBA00023134"/>
    </source>
</evidence>
<dbReference type="InterPro" id="IPR045058">
    <property type="entry name" value="GIMA/IAN/Toc"/>
</dbReference>
<gene>
    <name evidence="5" type="ORF">CYY_000890</name>
</gene>
<evidence type="ECO:0000259" key="4">
    <source>
        <dbReference type="Pfam" id="PF04548"/>
    </source>
</evidence>
<protein>
    <recommendedName>
        <fullName evidence="4">AIG1-type G domain-containing protein</fullName>
    </recommendedName>
</protein>
<reference evidence="5" key="1">
    <citation type="submission" date="2020-01" db="EMBL/GenBank/DDBJ databases">
        <title>Development of genomics and gene disruption for Polysphondylium violaceum indicates a role for the polyketide synthase stlB in stalk morphogenesis.</title>
        <authorList>
            <person name="Narita B."/>
            <person name="Kawabe Y."/>
            <person name="Kin K."/>
            <person name="Saito T."/>
            <person name="Gibbs R."/>
            <person name="Kuspa A."/>
            <person name="Muzny D."/>
            <person name="Queller D."/>
            <person name="Richards S."/>
            <person name="Strassman J."/>
            <person name="Sucgang R."/>
            <person name="Worley K."/>
            <person name="Schaap P."/>
        </authorList>
    </citation>
    <scope>NUCLEOTIDE SEQUENCE</scope>
    <source>
        <strain evidence="5">QSvi11</strain>
    </source>
</reference>
<organism evidence="5 6">
    <name type="scientific">Polysphondylium violaceum</name>
    <dbReference type="NCBI Taxonomy" id="133409"/>
    <lineage>
        <taxon>Eukaryota</taxon>
        <taxon>Amoebozoa</taxon>
        <taxon>Evosea</taxon>
        <taxon>Eumycetozoa</taxon>
        <taxon>Dictyostelia</taxon>
        <taxon>Dictyosteliales</taxon>
        <taxon>Dictyosteliaceae</taxon>
        <taxon>Polysphondylium</taxon>
    </lineage>
</organism>
<dbReference type="InterPro" id="IPR006703">
    <property type="entry name" value="G_AIG1"/>
</dbReference>
<keyword evidence="1" id="KW-0547">Nucleotide-binding</keyword>
<sequence length="291" mass="33030">MEERTVLLIGKTGNGKSTVSNVISGTYDFKEGEFGVSQTKDHLKKEYIIDGVKYIIVDTIGIGDTKLTPQQVLYKIADACYTVRGGLNQVLFVTSGRFTPDEMMCYEILTSVIFNPQIVKNTTIIRTRFPKFRNPEACQTDINLMASETPQMASVVRGCNKIIHVNNLTEDEDPDLISRKDSRTRLLTHLFTCRDVYRPKELDELNHKIENYMTEAEKSEAKIAEITKILEQTNQTNKDLLEKLESDKAAYEKSLEEAKKRVSEATGGVLREKSPGIWEVICKSFRRCSVQ</sequence>
<dbReference type="OrthoDB" id="8954335at2759"/>
<keyword evidence="3" id="KW-0175">Coiled coil</keyword>
<name>A0A8J4Q414_9MYCE</name>
<dbReference type="PANTHER" id="PTHR10903:SF184">
    <property type="entry name" value="GTP-BINDING PROTEIN A"/>
    <property type="match status" value="1"/>
</dbReference>
<feature type="coiled-coil region" evidence="3">
    <location>
        <begin position="202"/>
        <end position="261"/>
    </location>
</feature>
<proteinExistence type="predicted"/>
<evidence type="ECO:0000313" key="6">
    <source>
        <dbReference type="Proteomes" id="UP000695562"/>
    </source>
</evidence>
<dbReference type="InterPro" id="IPR027417">
    <property type="entry name" value="P-loop_NTPase"/>
</dbReference>
<comment type="caution">
    <text evidence="5">The sequence shown here is derived from an EMBL/GenBank/DDBJ whole genome shotgun (WGS) entry which is preliminary data.</text>
</comment>
<dbReference type="Proteomes" id="UP000695562">
    <property type="component" value="Unassembled WGS sequence"/>
</dbReference>
<accession>A0A8J4Q414</accession>
<dbReference type="EMBL" id="AJWJ01000019">
    <property type="protein sequence ID" value="KAF2077769.1"/>
    <property type="molecule type" value="Genomic_DNA"/>
</dbReference>
<dbReference type="Pfam" id="PF04548">
    <property type="entry name" value="AIG1"/>
    <property type="match status" value="1"/>
</dbReference>
<dbReference type="Gene3D" id="3.40.50.300">
    <property type="entry name" value="P-loop containing nucleotide triphosphate hydrolases"/>
    <property type="match status" value="1"/>
</dbReference>
<evidence type="ECO:0000256" key="3">
    <source>
        <dbReference type="SAM" id="Coils"/>
    </source>
</evidence>
<dbReference type="AlphaFoldDB" id="A0A8J4Q414"/>